<keyword evidence="5" id="KW-0547">Nucleotide-binding</keyword>
<dbReference type="CDD" id="cd18548">
    <property type="entry name" value="ABC_6TM_Tm287_like"/>
    <property type="match status" value="1"/>
</dbReference>
<dbReference type="FunFam" id="3.40.50.300:FF:000221">
    <property type="entry name" value="Multidrug ABC transporter ATP-binding protein"/>
    <property type="match status" value="1"/>
</dbReference>
<evidence type="ECO:0000256" key="8">
    <source>
        <dbReference type="ARBA" id="ARBA00023136"/>
    </source>
</evidence>
<evidence type="ECO:0000256" key="5">
    <source>
        <dbReference type="ARBA" id="ARBA00022741"/>
    </source>
</evidence>
<dbReference type="PROSITE" id="PS50929">
    <property type="entry name" value="ABC_TM1F"/>
    <property type="match status" value="1"/>
</dbReference>
<organism evidence="12">
    <name type="scientific">Candidatus Heimdallarchaeum aukensis</name>
    <dbReference type="NCBI Taxonomy" id="2876573"/>
    <lineage>
        <taxon>Archaea</taxon>
        <taxon>Promethearchaeati</taxon>
        <taxon>Candidatus Heimdallarchaeota</taxon>
        <taxon>Candidatus Heimdallarchaeia (ex Rinke et al. 2021) (nom. nud.)</taxon>
        <taxon>Candidatus Heimdallarchaeales</taxon>
        <taxon>Candidatus Heimdallarchaeaceae</taxon>
        <taxon>Candidatus Heimdallarchaeum</taxon>
    </lineage>
</organism>
<evidence type="ECO:0000256" key="2">
    <source>
        <dbReference type="ARBA" id="ARBA00022448"/>
    </source>
</evidence>
<protein>
    <submittedName>
        <fullName evidence="12">ABC transporter ATP-binding protein/permease</fullName>
    </submittedName>
</protein>
<feature type="transmembrane region" description="Helical" evidence="9">
    <location>
        <begin position="452"/>
        <end position="470"/>
    </location>
</feature>
<keyword evidence="3" id="KW-1003">Cell membrane</keyword>
<evidence type="ECO:0000256" key="7">
    <source>
        <dbReference type="ARBA" id="ARBA00022989"/>
    </source>
</evidence>
<evidence type="ECO:0000256" key="6">
    <source>
        <dbReference type="ARBA" id="ARBA00022840"/>
    </source>
</evidence>
<keyword evidence="2" id="KW-0813">Transport</keyword>
<evidence type="ECO:0000259" key="10">
    <source>
        <dbReference type="PROSITE" id="PS50893"/>
    </source>
</evidence>
<dbReference type="InterPro" id="IPR003593">
    <property type="entry name" value="AAA+_ATPase"/>
</dbReference>
<proteinExistence type="predicted"/>
<evidence type="ECO:0000259" key="11">
    <source>
        <dbReference type="PROSITE" id="PS50929"/>
    </source>
</evidence>
<reference evidence="12" key="1">
    <citation type="journal article" date="2022" name="Nat. Microbiol.">
        <title>Unique mobile elements and scalable gene flow at the prokaryote-eukaryote boundary revealed by circularized Asgard archaea genomes.</title>
        <authorList>
            <person name="Wu F."/>
            <person name="Speth D.R."/>
            <person name="Philosof A."/>
            <person name="Cremiere A."/>
            <person name="Narayanan A."/>
            <person name="Barco R.A."/>
            <person name="Connon S.A."/>
            <person name="Amend J.P."/>
            <person name="Antoshechkin I.A."/>
            <person name="Orphan V.J."/>
        </authorList>
    </citation>
    <scope>NUCLEOTIDE SEQUENCE</scope>
    <source>
        <strain evidence="12">PM71</strain>
    </source>
</reference>
<keyword evidence="7 9" id="KW-1133">Transmembrane helix</keyword>
<dbReference type="PROSITE" id="PS00211">
    <property type="entry name" value="ABC_TRANSPORTER_1"/>
    <property type="match status" value="1"/>
</dbReference>
<dbReference type="InterPro" id="IPR036640">
    <property type="entry name" value="ABC1_TM_sf"/>
</dbReference>
<dbReference type="PANTHER" id="PTHR24221">
    <property type="entry name" value="ATP-BINDING CASSETTE SUB-FAMILY B"/>
    <property type="match status" value="1"/>
</dbReference>
<dbReference type="InterPro" id="IPR011527">
    <property type="entry name" value="ABC1_TM_dom"/>
</dbReference>
<feature type="transmembrane region" description="Helical" evidence="9">
    <location>
        <begin position="409"/>
        <end position="432"/>
    </location>
</feature>
<dbReference type="AlphaFoldDB" id="A0A9Y1BLG0"/>
<dbReference type="EMBL" id="CP084166">
    <property type="protein sequence ID" value="UJG40429.1"/>
    <property type="molecule type" value="Genomic_DNA"/>
</dbReference>
<dbReference type="InterPro" id="IPR003439">
    <property type="entry name" value="ABC_transporter-like_ATP-bd"/>
</dbReference>
<evidence type="ECO:0000256" key="1">
    <source>
        <dbReference type="ARBA" id="ARBA00004651"/>
    </source>
</evidence>
<dbReference type="GO" id="GO:0016887">
    <property type="term" value="F:ATP hydrolysis activity"/>
    <property type="evidence" value="ECO:0007669"/>
    <property type="project" value="InterPro"/>
</dbReference>
<feature type="domain" description="ABC transporter" evidence="10">
    <location>
        <begin position="507"/>
        <end position="742"/>
    </location>
</feature>
<dbReference type="Gene3D" id="3.40.50.300">
    <property type="entry name" value="P-loop containing nucleotide triphosphate hydrolases"/>
    <property type="match status" value="1"/>
</dbReference>
<dbReference type="Proteomes" id="UP001201020">
    <property type="component" value="Chromosome"/>
</dbReference>
<dbReference type="GO" id="GO:0005524">
    <property type="term" value="F:ATP binding"/>
    <property type="evidence" value="ECO:0007669"/>
    <property type="project" value="UniProtKB-KW"/>
</dbReference>
<dbReference type="PROSITE" id="PS50893">
    <property type="entry name" value="ABC_TRANSPORTER_2"/>
    <property type="match status" value="1"/>
</dbReference>
<dbReference type="Pfam" id="PF00005">
    <property type="entry name" value="ABC_tran"/>
    <property type="match status" value="1"/>
</dbReference>
<dbReference type="InterPro" id="IPR027417">
    <property type="entry name" value="P-loop_NTPase"/>
</dbReference>
<evidence type="ECO:0000256" key="4">
    <source>
        <dbReference type="ARBA" id="ARBA00022692"/>
    </source>
</evidence>
<keyword evidence="6 12" id="KW-0067">ATP-binding</keyword>
<feature type="transmembrane region" description="Helical" evidence="9">
    <location>
        <begin position="307"/>
        <end position="324"/>
    </location>
</feature>
<evidence type="ECO:0000256" key="9">
    <source>
        <dbReference type="SAM" id="Phobius"/>
    </source>
</evidence>
<feature type="transmembrane region" description="Helical" evidence="9">
    <location>
        <begin position="225"/>
        <end position="251"/>
    </location>
</feature>
<keyword evidence="8 9" id="KW-0472">Membrane</keyword>
<keyword evidence="4 9" id="KW-0812">Transmembrane</keyword>
<dbReference type="SMART" id="SM00382">
    <property type="entry name" value="AAA"/>
    <property type="match status" value="1"/>
</dbReference>
<name>A0A9Y1BLG0_9ARCH</name>
<dbReference type="SUPFAM" id="SSF52540">
    <property type="entry name" value="P-loop containing nucleoside triphosphate hydrolases"/>
    <property type="match status" value="1"/>
</dbReference>
<dbReference type="GO" id="GO:0140359">
    <property type="term" value="F:ABC-type transporter activity"/>
    <property type="evidence" value="ECO:0007669"/>
    <property type="project" value="InterPro"/>
</dbReference>
<dbReference type="PANTHER" id="PTHR24221:SF276">
    <property type="entry name" value="ABC TRANSPORTER, ATP-BINDING_PERMEASE PROTEIN"/>
    <property type="match status" value="1"/>
</dbReference>
<evidence type="ECO:0000313" key="12">
    <source>
        <dbReference type="EMBL" id="UJG40429.1"/>
    </source>
</evidence>
<dbReference type="GO" id="GO:0005886">
    <property type="term" value="C:plasma membrane"/>
    <property type="evidence" value="ECO:0007669"/>
    <property type="project" value="UniProtKB-SubCell"/>
</dbReference>
<dbReference type="Gene3D" id="1.20.1560.10">
    <property type="entry name" value="ABC transporter type 1, transmembrane domain"/>
    <property type="match status" value="1"/>
</dbReference>
<comment type="subcellular location">
    <subcellularLocation>
        <location evidence="1">Cell membrane</location>
        <topology evidence="1">Multi-pass membrane protein</topology>
    </subcellularLocation>
</comment>
<gene>
    <name evidence="12" type="ORF">K9W45_11375</name>
</gene>
<dbReference type="InterPro" id="IPR039421">
    <property type="entry name" value="Type_1_exporter"/>
</dbReference>
<feature type="domain" description="ABC transmembrane type-1" evidence="11">
    <location>
        <begin position="230"/>
        <end position="472"/>
    </location>
</feature>
<dbReference type="InterPro" id="IPR017871">
    <property type="entry name" value="ABC_transporter-like_CS"/>
</dbReference>
<accession>A0A9Y1BLG0</accession>
<evidence type="ECO:0000256" key="3">
    <source>
        <dbReference type="ARBA" id="ARBA00022475"/>
    </source>
</evidence>
<dbReference type="SUPFAM" id="SSF90123">
    <property type="entry name" value="ABC transporter transmembrane region"/>
    <property type="match status" value="1"/>
</dbReference>
<feature type="transmembrane region" description="Helical" evidence="9">
    <location>
        <begin position="330"/>
        <end position="352"/>
    </location>
</feature>
<dbReference type="Pfam" id="PF00664">
    <property type="entry name" value="ABC_membrane"/>
    <property type="match status" value="1"/>
</dbReference>
<sequence length="750" mass="84161">MKRILKHVKPYIFLILIAIGLLFAQANLELSLPDYMSDIVDKGIQQGGVEYAVPIAIRQSKMENIFVFVDPENQTKVLSDYRLITENSSDYSELLDSYPILENESIYLLNEHIKKKTIEEYEEILINAIVTSTVFEQIAANNSQVVNATEIYELLGIDPSTLPPGTSLFDVVKTLPLEQRLLISSAIANKFKETGEMMLKQVAIFVVRAEYEVIGMDTDKIQLMYILKAGALMLGVTLLSVLCVIGVGYIASKTSAGIARNIRSDLFDKVENFSRSEFDTFSTASLITRSTNDVTQIQTVTFMIIRMVFYAPILGVGAIIHALAKSKNMWWLIGVAVALLMILIIIIFLVAVPKFKLLQKLTDRINRVARENLSGILVIRAFNREKYEEKRFDVENRDLTAVSLFVNRLLVILMPFMMLVMNGMMISIIWIGAHQVSDGAMQVGDMMAFMQYAMQIVISFLMLTMMFIILPRAVVSARRINEVLITEPIIKDPEQPKKFPEPFQGKVEFNNVCFRYPGAKKCAVENVTFTANPGETIAFIGPTGSGKSTIVNLIPRFYDVTEGTIKIDGIDIREVTQHDLRDKIGFVPQKTTLFSGTIESNLRFADENATEETLYEALEIAQAIDFVKSKPKGLKTEIAQKGANVSGGQKQRLAIARALVKRAPIYIFDDSFSALDFKTESRLRKALREKTGKSTVFLVSQRISTIKNSDLIIVLDGGRIIGKGTHEELMETCEMYRSIATSQLELEELK</sequence>